<keyword evidence="1" id="KW-1133">Transmembrane helix</keyword>
<evidence type="ECO:0000313" key="3">
    <source>
        <dbReference type="Proteomes" id="UP000610931"/>
    </source>
</evidence>
<name>A0A8J7ILV0_9FLAO</name>
<proteinExistence type="predicted"/>
<keyword evidence="1" id="KW-0812">Transmembrane</keyword>
<feature type="transmembrane region" description="Helical" evidence="1">
    <location>
        <begin position="12"/>
        <end position="33"/>
    </location>
</feature>
<dbReference type="EMBL" id="JAELVQ010000001">
    <property type="protein sequence ID" value="MBJ6366807.1"/>
    <property type="molecule type" value="Genomic_DNA"/>
</dbReference>
<sequence>MDKIRSFLNNLFRNFLLGLLFLGIILFFVGLGYRGKYQKVSDSYLPMALIGLGILTPYVIYLFYTSNKYIKRQKIHFEKESNDFNAFLNTSIKADLNLDDVEIISFNSKSPDFYETKVGKVIQKDFYKNNNLNDVEVEFPFGGQKLNYFFKTGKELDSIKIHFAIKKETKIYFDESDSDKIYVDFDFLSK</sequence>
<dbReference type="Proteomes" id="UP000610931">
    <property type="component" value="Unassembled WGS sequence"/>
</dbReference>
<keyword evidence="1" id="KW-0472">Membrane</keyword>
<gene>
    <name evidence="2" type="ORF">JF259_01780</name>
</gene>
<comment type="caution">
    <text evidence="2">The sequence shown here is derived from an EMBL/GenBank/DDBJ whole genome shotgun (WGS) entry which is preliminary data.</text>
</comment>
<dbReference type="AlphaFoldDB" id="A0A8J7ILV0"/>
<evidence type="ECO:0000313" key="2">
    <source>
        <dbReference type="EMBL" id="MBJ6366807.1"/>
    </source>
</evidence>
<keyword evidence="3" id="KW-1185">Reference proteome</keyword>
<feature type="transmembrane region" description="Helical" evidence="1">
    <location>
        <begin position="45"/>
        <end position="64"/>
    </location>
</feature>
<dbReference type="RefSeq" id="WP_199112593.1">
    <property type="nucleotide sequence ID" value="NZ_JAELVQ010000001.1"/>
</dbReference>
<organism evidence="2 3">
    <name type="scientific">Snuella sedimenti</name>
    <dbReference type="NCBI Taxonomy" id="2798802"/>
    <lineage>
        <taxon>Bacteria</taxon>
        <taxon>Pseudomonadati</taxon>
        <taxon>Bacteroidota</taxon>
        <taxon>Flavobacteriia</taxon>
        <taxon>Flavobacteriales</taxon>
        <taxon>Flavobacteriaceae</taxon>
        <taxon>Snuella</taxon>
    </lineage>
</organism>
<protein>
    <submittedName>
        <fullName evidence="2">Uncharacterized protein</fullName>
    </submittedName>
</protein>
<accession>A0A8J7ILV0</accession>
<evidence type="ECO:0000256" key="1">
    <source>
        <dbReference type="SAM" id="Phobius"/>
    </source>
</evidence>
<reference evidence="2" key="1">
    <citation type="submission" date="2020-12" db="EMBL/GenBank/DDBJ databases">
        <title>Snuella sp. nov., isolated from sediment in Incheon.</title>
        <authorList>
            <person name="Kim W."/>
        </authorList>
    </citation>
    <scope>NUCLEOTIDE SEQUENCE</scope>
    <source>
        <strain evidence="2">CAU 1569</strain>
    </source>
</reference>